<dbReference type="InterPro" id="IPR027417">
    <property type="entry name" value="P-loop_NTPase"/>
</dbReference>
<dbReference type="Proteomes" id="UP000230971">
    <property type="component" value="Unassembled WGS sequence"/>
</dbReference>
<sequence>MLLPNVSEIISWDSSERIDATIQALARRIATGAPGPRHLVLVIDGWRAWQRDRVDRFDEIADIARRGHPAGVHLVIGTSGYDYRMTSLAPFVSETIELRLSETYGSQFERAAAKLVPDDPRRGLTKHGQILLATS</sequence>
<dbReference type="Gene3D" id="3.40.50.300">
    <property type="entry name" value="P-loop containing nucleotide triphosphate hydrolases"/>
    <property type="match status" value="1"/>
</dbReference>
<proteinExistence type="predicted"/>
<protein>
    <recommendedName>
        <fullName evidence="5">FtsK domain-containing protein</fullName>
    </recommendedName>
</protein>
<dbReference type="STRING" id="28045.AWB95_01090"/>
<dbReference type="AlphaFoldDB" id="A0A1X1RWN2"/>
<evidence type="ECO:0008006" key="5">
    <source>
        <dbReference type="Google" id="ProtNLM"/>
    </source>
</evidence>
<dbReference type="Proteomes" id="UP000193907">
    <property type="component" value="Unassembled WGS sequence"/>
</dbReference>
<evidence type="ECO:0000313" key="2">
    <source>
        <dbReference type="EMBL" id="PIB79080.1"/>
    </source>
</evidence>
<dbReference type="EMBL" id="PDKV01000010">
    <property type="protein sequence ID" value="PIB79080.1"/>
    <property type="molecule type" value="Genomic_DNA"/>
</dbReference>
<evidence type="ECO:0000313" key="3">
    <source>
        <dbReference type="Proteomes" id="UP000193907"/>
    </source>
</evidence>
<reference evidence="1 3" key="1">
    <citation type="submission" date="2016-01" db="EMBL/GenBank/DDBJ databases">
        <title>The new phylogeny of the genus Mycobacterium.</title>
        <authorList>
            <person name="Tarcisio F."/>
            <person name="Conor M."/>
            <person name="Antonella G."/>
            <person name="Elisabetta G."/>
            <person name="Giulia F.S."/>
            <person name="Sara T."/>
            <person name="Anna F."/>
            <person name="Clotilde B."/>
            <person name="Roberto B."/>
            <person name="Veronica D.S."/>
            <person name="Fabio R."/>
            <person name="Monica P."/>
            <person name="Olivier J."/>
            <person name="Enrico T."/>
            <person name="Nicola S."/>
        </authorList>
    </citation>
    <scope>NUCLEOTIDE SEQUENCE [LARGE SCALE GENOMIC DNA]</scope>
    <source>
        <strain evidence="1 3">DSM 44243</strain>
    </source>
</reference>
<gene>
    <name evidence="1" type="ORF">AWB95_01090</name>
    <name evidence="2" type="ORF">CQY23_10350</name>
</gene>
<dbReference type="EMBL" id="LQOM01000006">
    <property type="protein sequence ID" value="ORV19531.1"/>
    <property type="molecule type" value="Genomic_DNA"/>
</dbReference>
<evidence type="ECO:0000313" key="1">
    <source>
        <dbReference type="EMBL" id="ORV19531.1"/>
    </source>
</evidence>
<reference evidence="2 4" key="2">
    <citation type="journal article" date="2017" name="Infect. Genet. Evol.">
        <title>The new phylogeny of the genus Mycobacterium: The old and the news.</title>
        <authorList>
            <person name="Tortoli E."/>
            <person name="Fedrizzi T."/>
            <person name="Meehan C.J."/>
            <person name="Trovato A."/>
            <person name="Grottola A."/>
            <person name="Giacobazzi E."/>
            <person name="Serpini G.F."/>
            <person name="Tagliazucchi S."/>
            <person name="Fabio A."/>
            <person name="Bettua C."/>
            <person name="Bertorelli R."/>
            <person name="Frascaro F."/>
            <person name="De Sanctis V."/>
            <person name="Pecorari M."/>
            <person name="Jousson O."/>
            <person name="Segata N."/>
            <person name="Cirillo D.M."/>
        </authorList>
    </citation>
    <scope>NUCLEOTIDE SEQUENCE [LARGE SCALE GENOMIC DNA]</scope>
    <source>
        <strain evidence="2 4">NCTC 12882</strain>
    </source>
</reference>
<comment type="caution">
    <text evidence="1">The sequence shown here is derived from an EMBL/GenBank/DDBJ whole genome shotgun (WGS) entry which is preliminary data.</text>
</comment>
<organism evidence="1 3">
    <name type="scientific">Mycobacterium celatum</name>
    <dbReference type="NCBI Taxonomy" id="28045"/>
    <lineage>
        <taxon>Bacteria</taxon>
        <taxon>Bacillati</taxon>
        <taxon>Actinomycetota</taxon>
        <taxon>Actinomycetes</taxon>
        <taxon>Mycobacteriales</taxon>
        <taxon>Mycobacteriaceae</taxon>
        <taxon>Mycobacterium</taxon>
    </lineage>
</organism>
<evidence type="ECO:0000313" key="4">
    <source>
        <dbReference type="Proteomes" id="UP000230971"/>
    </source>
</evidence>
<keyword evidence="3" id="KW-1185">Reference proteome</keyword>
<name>A0A1X1RWN2_MYCCE</name>
<accession>A0A1X1RWN2</accession>